<organism evidence="2 3">
    <name type="scientific">Acididesulfobacter guangdongensis</name>
    <dbReference type="NCBI Taxonomy" id="2597225"/>
    <lineage>
        <taxon>Bacteria</taxon>
        <taxon>Deltaproteobacteria</taxon>
        <taxon>Candidatus Acidulodesulfobacterales</taxon>
        <taxon>Candidatus Acididesulfobacter</taxon>
    </lineage>
</organism>
<proteinExistence type="predicted"/>
<comment type="caution">
    <text evidence="2">The sequence shown here is derived from an EMBL/GenBank/DDBJ whole genome shotgun (WGS) entry which is preliminary data.</text>
</comment>
<evidence type="ECO:0000313" key="3">
    <source>
        <dbReference type="Proteomes" id="UP000316562"/>
    </source>
</evidence>
<feature type="compositionally biased region" description="Polar residues" evidence="1">
    <location>
        <begin position="1"/>
        <end position="22"/>
    </location>
</feature>
<gene>
    <name evidence="2" type="ORF">EVJ46_08025</name>
</gene>
<evidence type="ECO:0000313" key="2">
    <source>
        <dbReference type="EMBL" id="RZD16125.1"/>
    </source>
</evidence>
<dbReference type="EMBL" id="SGBC01000003">
    <property type="protein sequence ID" value="RZD16125.1"/>
    <property type="molecule type" value="Genomic_DNA"/>
</dbReference>
<reference evidence="2 3" key="1">
    <citation type="journal article" date="2019" name="ISME J.">
        <title>Insights into ecological role of a new deltaproteobacterial order Candidatus Acidulodesulfobacterales by metagenomics and metatranscriptomics.</title>
        <authorList>
            <person name="Tan S."/>
            <person name="Liu J."/>
            <person name="Fang Y."/>
            <person name="Hedlund B.P."/>
            <person name="Lian Z.H."/>
            <person name="Huang L.Y."/>
            <person name="Li J.T."/>
            <person name="Huang L.N."/>
            <person name="Li W.J."/>
            <person name="Jiang H.C."/>
            <person name="Dong H.L."/>
            <person name="Shu W.S."/>
        </authorList>
    </citation>
    <scope>NUCLEOTIDE SEQUENCE [LARGE SCALE GENOMIC DNA]</scope>
    <source>
        <strain evidence="2">AP2</strain>
    </source>
</reference>
<feature type="region of interest" description="Disordered" evidence="1">
    <location>
        <begin position="1"/>
        <end position="24"/>
    </location>
</feature>
<dbReference type="AlphaFoldDB" id="A0A519BFS5"/>
<evidence type="ECO:0000256" key="1">
    <source>
        <dbReference type="SAM" id="MobiDB-lite"/>
    </source>
</evidence>
<accession>A0A519BFS5</accession>
<name>A0A519BFS5_ACIG2</name>
<protein>
    <submittedName>
        <fullName evidence="2">Uncharacterized protein</fullName>
    </submittedName>
</protein>
<dbReference type="Proteomes" id="UP000316562">
    <property type="component" value="Unassembled WGS sequence"/>
</dbReference>
<sequence>MENPTGDNNSCVEKDGQNGSDNKNIDTIFDEIKSYINDTKDYGLNENKRDEASSIISFTGMILDELSNSIKKAKLSDFNLEKISNEDLDIKLSNLLRQLKPYYFEKETSVMLDGLADYCNDVFMELMAGHSCAVPEKH</sequence>